<dbReference type="Pfam" id="PF03562">
    <property type="entry name" value="MltA"/>
    <property type="match status" value="1"/>
</dbReference>
<keyword evidence="9" id="KW-1185">Reference proteome</keyword>
<reference evidence="8 9" key="1">
    <citation type="submission" date="2014-07" db="EMBL/GenBank/DDBJ databases">
        <authorList>
            <person name="McCorrison J."/>
            <person name="Sanka R."/>
            <person name="Torralba M."/>
            <person name="Gillis M."/>
            <person name="Haft D.H."/>
            <person name="Methe B."/>
            <person name="Sutton G."/>
            <person name="Nelson K.E."/>
        </authorList>
    </citation>
    <scope>NUCLEOTIDE SEQUENCE [LARGE SCALE GENOMIC DNA]</scope>
    <source>
        <strain evidence="8 9">DNF00040</strain>
    </source>
</reference>
<dbReference type="Gene3D" id="2.40.240.50">
    <property type="entry name" value="Barwin-like endoglucanases"/>
    <property type="match status" value="1"/>
</dbReference>
<protein>
    <recommendedName>
        <fullName evidence="2">peptidoglycan lytic exotransglycosylase</fullName>
        <ecNumber evidence="2">4.2.2.n1</ecNumber>
    </recommendedName>
    <alternativeName>
        <fullName evidence="5">Murein hydrolase A</fullName>
    </alternativeName>
</protein>
<keyword evidence="4" id="KW-0961">Cell wall biogenesis/degradation</keyword>
<dbReference type="GO" id="GO:0071555">
    <property type="term" value="P:cell wall organization"/>
    <property type="evidence" value="ECO:0007669"/>
    <property type="project" value="UniProtKB-KW"/>
</dbReference>
<dbReference type="eggNOG" id="COG2821">
    <property type="taxonomic scope" value="Bacteria"/>
</dbReference>
<feature type="chain" id="PRO_5001914046" description="peptidoglycan lytic exotransglycosylase" evidence="6">
    <location>
        <begin position="28"/>
        <end position="421"/>
    </location>
</feature>
<name>A0A095Z6V7_9BURK</name>
<sequence length="421" mass="46123">MKKLSLSLIAGLVGLALLSCSTSSDYSAEVESVAFDMHAPLQVPALSSFAQTAPRALQGQYRPAQWHDLPGWSEDNGEHLWITLINNCRGLMRPVSGSLTIPARATPQDWQPFCRDVAEFSREHGETPELGAMKFFLEQHLQPWALVGRGMATGYYEPIVHGSKSRGGQNQWPMYAVPKDLLTIDLAGVYPELAGKRVRGKVEGNKVVPYDSRAQIAARADKPPVIAWLNDPVEAFFLQVQGSGRVQLDNGRSIRLAYADHNGRPYTSIGRWLADQGELPLAQTSMQNIKAWAQQNPHRVDEMLNVNEAMVFFREEAIQDSIAGPKGAYGIPLVAQRTVAVDPDYVPLGSPLYLATTYPASNAPLEKVVFAQDTGSAIKGAARVDFFWGSGDAAGEQAGRMKQDTQVWVLWPVGMGEPNAR</sequence>
<comment type="catalytic activity">
    <reaction evidence="1">
        <text>Exolytic cleavage of the (1-&gt;4)-beta-glycosidic linkage between N-acetylmuramic acid (MurNAc) and N-acetylglucosamine (GlcNAc) residues in peptidoglycan, from either the reducing or the non-reducing ends of the peptidoglycan chains, with concomitant formation of a 1,6-anhydrobond in the MurNAc residue.</text>
        <dbReference type="EC" id="4.2.2.n1"/>
    </reaction>
</comment>
<proteinExistence type="predicted"/>
<feature type="signal peptide" evidence="6">
    <location>
        <begin position="1"/>
        <end position="27"/>
    </location>
</feature>
<keyword evidence="3" id="KW-0456">Lyase</keyword>
<organism evidence="8 9">
    <name type="scientific">Oligella urethralis DNF00040</name>
    <dbReference type="NCBI Taxonomy" id="1401065"/>
    <lineage>
        <taxon>Bacteria</taxon>
        <taxon>Pseudomonadati</taxon>
        <taxon>Pseudomonadota</taxon>
        <taxon>Betaproteobacteria</taxon>
        <taxon>Burkholderiales</taxon>
        <taxon>Alcaligenaceae</taxon>
        <taxon>Oligella</taxon>
    </lineage>
</organism>
<dbReference type="PIRSF" id="PIRSF019422">
    <property type="entry name" value="MltA"/>
    <property type="match status" value="1"/>
</dbReference>
<evidence type="ECO:0000256" key="6">
    <source>
        <dbReference type="SAM" id="SignalP"/>
    </source>
</evidence>
<dbReference type="InterPro" id="IPR026044">
    <property type="entry name" value="MltA"/>
</dbReference>
<evidence type="ECO:0000259" key="7">
    <source>
        <dbReference type="SMART" id="SM00925"/>
    </source>
</evidence>
<dbReference type="GO" id="GO:0009254">
    <property type="term" value="P:peptidoglycan turnover"/>
    <property type="evidence" value="ECO:0007669"/>
    <property type="project" value="InterPro"/>
</dbReference>
<evidence type="ECO:0000313" key="9">
    <source>
        <dbReference type="Proteomes" id="UP000029629"/>
    </source>
</evidence>
<dbReference type="GO" id="GO:0008933">
    <property type="term" value="F:peptidoglycan lytic transglycosylase activity"/>
    <property type="evidence" value="ECO:0007669"/>
    <property type="project" value="TreeGrafter"/>
</dbReference>
<dbReference type="Pfam" id="PF06725">
    <property type="entry name" value="3D"/>
    <property type="match status" value="1"/>
</dbReference>
<evidence type="ECO:0000256" key="4">
    <source>
        <dbReference type="ARBA" id="ARBA00023316"/>
    </source>
</evidence>
<dbReference type="PROSITE" id="PS51257">
    <property type="entry name" value="PROKAR_LIPOPROTEIN"/>
    <property type="match status" value="1"/>
</dbReference>
<dbReference type="SUPFAM" id="SSF50685">
    <property type="entry name" value="Barwin-like endoglucanases"/>
    <property type="match status" value="1"/>
</dbReference>
<dbReference type="CDD" id="cd14485">
    <property type="entry name" value="mltA_like_LT_A"/>
    <property type="match status" value="1"/>
</dbReference>
<dbReference type="EMBL" id="JRNI01000025">
    <property type="protein sequence ID" value="KGF30393.1"/>
    <property type="molecule type" value="Genomic_DNA"/>
</dbReference>
<dbReference type="CDD" id="cd14668">
    <property type="entry name" value="mlta_B"/>
    <property type="match status" value="1"/>
</dbReference>
<keyword evidence="6" id="KW-0732">Signal</keyword>
<comment type="caution">
    <text evidence="8">The sequence shown here is derived from an EMBL/GenBank/DDBJ whole genome shotgun (WGS) entry which is preliminary data.</text>
</comment>
<gene>
    <name evidence="8" type="ORF">HMPREF2130_06830</name>
</gene>
<evidence type="ECO:0000256" key="2">
    <source>
        <dbReference type="ARBA" id="ARBA00012587"/>
    </source>
</evidence>
<accession>A0A095Z6V7</accession>
<dbReference type="GO" id="GO:0009253">
    <property type="term" value="P:peptidoglycan catabolic process"/>
    <property type="evidence" value="ECO:0007669"/>
    <property type="project" value="TreeGrafter"/>
</dbReference>
<dbReference type="OrthoDB" id="9783686at2"/>
<dbReference type="GO" id="GO:0004553">
    <property type="term" value="F:hydrolase activity, hydrolyzing O-glycosyl compounds"/>
    <property type="evidence" value="ECO:0007669"/>
    <property type="project" value="InterPro"/>
</dbReference>
<dbReference type="Gene3D" id="2.40.40.10">
    <property type="entry name" value="RlpA-like domain"/>
    <property type="match status" value="1"/>
</dbReference>
<dbReference type="InterPro" id="IPR036908">
    <property type="entry name" value="RlpA-like_sf"/>
</dbReference>
<evidence type="ECO:0000256" key="1">
    <source>
        <dbReference type="ARBA" id="ARBA00001420"/>
    </source>
</evidence>
<dbReference type="SMART" id="SM00925">
    <property type="entry name" value="MltA"/>
    <property type="match status" value="1"/>
</dbReference>
<feature type="domain" description="Lytic transglycosylase MltA" evidence="7">
    <location>
        <begin position="159"/>
        <end position="314"/>
    </location>
</feature>
<dbReference type="InterPro" id="IPR010611">
    <property type="entry name" value="3D_dom"/>
</dbReference>
<dbReference type="PANTHER" id="PTHR30124:SF0">
    <property type="entry name" value="MEMBRANE-BOUND LYTIC MUREIN TRANSGLYCOSYLASE A"/>
    <property type="match status" value="1"/>
</dbReference>
<dbReference type="EC" id="4.2.2.n1" evidence="2"/>
<evidence type="ECO:0000313" key="8">
    <source>
        <dbReference type="EMBL" id="KGF30393.1"/>
    </source>
</evidence>
<dbReference type="RefSeq" id="WP_036559416.1">
    <property type="nucleotide sequence ID" value="NZ_JRNI01000025.1"/>
</dbReference>
<dbReference type="GO" id="GO:0019867">
    <property type="term" value="C:outer membrane"/>
    <property type="evidence" value="ECO:0007669"/>
    <property type="project" value="InterPro"/>
</dbReference>
<evidence type="ECO:0000256" key="3">
    <source>
        <dbReference type="ARBA" id="ARBA00023239"/>
    </source>
</evidence>
<dbReference type="Proteomes" id="UP000029629">
    <property type="component" value="Unassembled WGS sequence"/>
</dbReference>
<dbReference type="InterPro" id="IPR005300">
    <property type="entry name" value="MltA_B"/>
</dbReference>
<evidence type="ECO:0000256" key="5">
    <source>
        <dbReference type="ARBA" id="ARBA00030918"/>
    </source>
</evidence>
<dbReference type="PANTHER" id="PTHR30124">
    <property type="entry name" value="MEMBRANE-BOUND LYTIC MUREIN TRANSGLYCOSYLASE A"/>
    <property type="match status" value="1"/>
</dbReference>
<dbReference type="AlphaFoldDB" id="A0A095Z6V7"/>